<evidence type="ECO:0000313" key="12">
    <source>
        <dbReference type="Proteomes" id="UP001159405"/>
    </source>
</evidence>
<dbReference type="PRINTS" id="PR00237">
    <property type="entry name" value="GPCRRHODOPSN"/>
</dbReference>
<gene>
    <name evidence="11" type="ORF">PLOB_00023057</name>
</gene>
<dbReference type="Pfam" id="PF00001">
    <property type="entry name" value="7tm_1"/>
    <property type="match status" value="1"/>
</dbReference>
<evidence type="ECO:0000256" key="4">
    <source>
        <dbReference type="ARBA" id="ARBA00023040"/>
    </source>
</evidence>
<evidence type="ECO:0000256" key="7">
    <source>
        <dbReference type="ARBA" id="ARBA00023224"/>
    </source>
</evidence>
<dbReference type="PROSITE" id="PS00237">
    <property type="entry name" value="G_PROTEIN_RECEP_F1_1"/>
    <property type="match status" value="1"/>
</dbReference>
<name>A0ABN8NM44_9CNID</name>
<evidence type="ECO:0000256" key="1">
    <source>
        <dbReference type="ARBA" id="ARBA00004141"/>
    </source>
</evidence>
<comment type="similarity">
    <text evidence="8">Belongs to the G-protein coupled receptor 1 family.</text>
</comment>
<dbReference type="CDD" id="cd00637">
    <property type="entry name" value="7tm_classA_rhodopsin-like"/>
    <property type="match status" value="1"/>
</dbReference>
<keyword evidence="2 8" id="KW-0812">Transmembrane</keyword>
<evidence type="ECO:0000256" key="9">
    <source>
        <dbReference type="SAM" id="Phobius"/>
    </source>
</evidence>
<evidence type="ECO:0000256" key="3">
    <source>
        <dbReference type="ARBA" id="ARBA00022989"/>
    </source>
</evidence>
<dbReference type="InterPro" id="IPR017452">
    <property type="entry name" value="GPCR_Rhodpsn_7TM"/>
</dbReference>
<comment type="caution">
    <text evidence="11">The sequence shown here is derived from an EMBL/GenBank/DDBJ whole genome shotgun (WGS) entry which is preliminary data.</text>
</comment>
<dbReference type="Gene3D" id="1.20.1070.10">
    <property type="entry name" value="Rhodopsin 7-helix transmembrane proteins"/>
    <property type="match status" value="1"/>
</dbReference>
<evidence type="ECO:0000256" key="2">
    <source>
        <dbReference type="ARBA" id="ARBA00022692"/>
    </source>
</evidence>
<evidence type="ECO:0000256" key="6">
    <source>
        <dbReference type="ARBA" id="ARBA00023170"/>
    </source>
</evidence>
<evidence type="ECO:0000256" key="5">
    <source>
        <dbReference type="ARBA" id="ARBA00023136"/>
    </source>
</evidence>
<keyword evidence="6 8" id="KW-0675">Receptor</keyword>
<dbReference type="SUPFAM" id="SSF81321">
    <property type="entry name" value="Family A G protein-coupled receptor-like"/>
    <property type="match status" value="1"/>
</dbReference>
<dbReference type="PROSITE" id="PS50262">
    <property type="entry name" value="G_PROTEIN_RECEP_F1_2"/>
    <property type="match status" value="1"/>
</dbReference>
<feature type="transmembrane region" description="Helical" evidence="9">
    <location>
        <begin position="47"/>
        <end position="71"/>
    </location>
</feature>
<proteinExistence type="inferred from homology"/>
<dbReference type="Proteomes" id="UP001159405">
    <property type="component" value="Unassembled WGS sequence"/>
</dbReference>
<feature type="transmembrane region" description="Helical" evidence="9">
    <location>
        <begin position="91"/>
        <end position="109"/>
    </location>
</feature>
<keyword evidence="7 8" id="KW-0807">Transducer</keyword>
<dbReference type="EMBL" id="CALNXK010000027">
    <property type="protein sequence ID" value="CAH3114729.1"/>
    <property type="molecule type" value="Genomic_DNA"/>
</dbReference>
<keyword evidence="12" id="KW-1185">Reference proteome</keyword>
<organism evidence="11 12">
    <name type="scientific">Porites lobata</name>
    <dbReference type="NCBI Taxonomy" id="104759"/>
    <lineage>
        <taxon>Eukaryota</taxon>
        <taxon>Metazoa</taxon>
        <taxon>Cnidaria</taxon>
        <taxon>Anthozoa</taxon>
        <taxon>Hexacorallia</taxon>
        <taxon>Scleractinia</taxon>
        <taxon>Fungiina</taxon>
        <taxon>Poritidae</taxon>
        <taxon>Porites</taxon>
    </lineage>
</organism>
<evidence type="ECO:0000259" key="10">
    <source>
        <dbReference type="PROSITE" id="PS50262"/>
    </source>
</evidence>
<feature type="domain" description="G-protein coupled receptors family 1 profile" evidence="10">
    <location>
        <begin position="27"/>
        <end position="168"/>
    </location>
</feature>
<dbReference type="PANTHER" id="PTHR45695:SF9">
    <property type="entry name" value="LEUCOKININ RECEPTOR"/>
    <property type="match status" value="1"/>
</dbReference>
<feature type="transmembrane region" description="Helical" evidence="9">
    <location>
        <begin position="12"/>
        <end position="35"/>
    </location>
</feature>
<keyword evidence="5 9" id="KW-0472">Membrane</keyword>
<keyword evidence="3 9" id="KW-1133">Transmembrane helix</keyword>
<dbReference type="PANTHER" id="PTHR45695">
    <property type="entry name" value="LEUCOKININ RECEPTOR-RELATED"/>
    <property type="match status" value="1"/>
</dbReference>
<accession>A0ABN8NM44</accession>
<sequence length="327" mass="35594">MILSTLDSLDLVLLPGYAIVVVAGLIGNSLILTVVKNKRYMHTTTNFLLANLAFADLLTLLWCIPGVALQYSRHPDGILGDIFCKFITMNHLAGISLLVAGLTLTLVSVERYNALLNPLNASVRLNKENVGYPIVIMWIFGFIYVLPLFVVERFDEVRRQYHMRSQACTELAHAALTQCKLSPLGQAPKDNLKEGSSPVALTAIVLDSVIAEPLKGSFEGLRDSMDAGFAGLGNLIASHSGDDDGEDLGDVCDSSVSKDYIESLVEDEPPVKKQKPNESGKNSGPLITKLIRTLQLTDHVGPAIDGELVLLVDQIIREKANEDKITE</sequence>
<protein>
    <recommendedName>
        <fullName evidence="10">G-protein coupled receptors family 1 profile domain-containing protein</fullName>
    </recommendedName>
</protein>
<evidence type="ECO:0000256" key="8">
    <source>
        <dbReference type="RuleBase" id="RU000688"/>
    </source>
</evidence>
<evidence type="ECO:0000313" key="11">
    <source>
        <dbReference type="EMBL" id="CAH3114729.1"/>
    </source>
</evidence>
<reference evidence="11 12" key="1">
    <citation type="submission" date="2022-05" db="EMBL/GenBank/DDBJ databases">
        <authorList>
            <consortium name="Genoscope - CEA"/>
            <person name="William W."/>
        </authorList>
    </citation>
    <scope>NUCLEOTIDE SEQUENCE [LARGE SCALE GENOMIC DNA]</scope>
</reference>
<keyword evidence="4 8" id="KW-0297">G-protein coupled receptor</keyword>
<feature type="transmembrane region" description="Helical" evidence="9">
    <location>
        <begin position="130"/>
        <end position="150"/>
    </location>
</feature>
<comment type="subcellular location">
    <subcellularLocation>
        <location evidence="1">Membrane</location>
        <topology evidence="1">Multi-pass membrane protein</topology>
    </subcellularLocation>
</comment>
<dbReference type="InterPro" id="IPR000276">
    <property type="entry name" value="GPCR_Rhodpsn"/>
</dbReference>